<accession>A0A9N8DZI4</accession>
<name>A0A9N8DZI4_9STRA</name>
<dbReference type="EMBL" id="CAICTM010000389">
    <property type="protein sequence ID" value="CAB9509465.1"/>
    <property type="molecule type" value="Genomic_DNA"/>
</dbReference>
<feature type="region of interest" description="Disordered" evidence="1">
    <location>
        <begin position="50"/>
        <end position="146"/>
    </location>
</feature>
<feature type="compositionally biased region" description="Basic residues" evidence="1">
    <location>
        <begin position="73"/>
        <end position="89"/>
    </location>
</feature>
<organism evidence="2 3">
    <name type="scientific">Seminavis robusta</name>
    <dbReference type="NCBI Taxonomy" id="568900"/>
    <lineage>
        <taxon>Eukaryota</taxon>
        <taxon>Sar</taxon>
        <taxon>Stramenopiles</taxon>
        <taxon>Ochrophyta</taxon>
        <taxon>Bacillariophyta</taxon>
        <taxon>Bacillariophyceae</taxon>
        <taxon>Bacillariophycidae</taxon>
        <taxon>Naviculales</taxon>
        <taxon>Naviculaceae</taxon>
        <taxon>Seminavis</taxon>
    </lineage>
</organism>
<dbReference type="Proteomes" id="UP001153069">
    <property type="component" value="Unassembled WGS sequence"/>
</dbReference>
<comment type="caution">
    <text evidence="2">The sequence shown here is derived from an EMBL/GenBank/DDBJ whole genome shotgun (WGS) entry which is preliminary data.</text>
</comment>
<dbReference type="OrthoDB" id="48318at2759"/>
<proteinExistence type="predicted"/>
<feature type="compositionally biased region" description="Basic and acidic residues" evidence="1">
    <location>
        <begin position="131"/>
        <end position="142"/>
    </location>
</feature>
<feature type="compositionally biased region" description="Basic and acidic residues" evidence="1">
    <location>
        <begin position="282"/>
        <end position="293"/>
    </location>
</feature>
<feature type="compositionally biased region" description="Basic residues" evidence="1">
    <location>
        <begin position="294"/>
        <end position="309"/>
    </location>
</feature>
<evidence type="ECO:0000313" key="3">
    <source>
        <dbReference type="Proteomes" id="UP001153069"/>
    </source>
</evidence>
<feature type="compositionally biased region" description="Acidic residues" evidence="1">
    <location>
        <begin position="105"/>
        <end position="117"/>
    </location>
</feature>
<evidence type="ECO:0000313" key="2">
    <source>
        <dbReference type="EMBL" id="CAB9509465.1"/>
    </source>
</evidence>
<feature type="compositionally biased region" description="Polar residues" evidence="1">
    <location>
        <begin position="56"/>
        <end position="72"/>
    </location>
</feature>
<reference evidence="2" key="1">
    <citation type="submission" date="2020-06" db="EMBL/GenBank/DDBJ databases">
        <authorList>
            <consortium name="Plant Systems Biology data submission"/>
        </authorList>
    </citation>
    <scope>NUCLEOTIDE SEQUENCE</scope>
    <source>
        <strain evidence="2">D6</strain>
    </source>
</reference>
<protein>
    <submittedName>
        <fullName evidence="2">Uncharacterized protein</fullName>
    </submittedName>
</protein>
<evidence type="ECO:0000256" key="1">
    <source>
        <dbReference type="SAM" id="MobiDB-lite"/>
    </source>
</evidence>
<dbReference type="AlphaFoldDB" id="A0A9N8DZI4"/>
<feature type="region of interest" description="Disordered" evidence="1">
    <location>
        <begin position="268"/>
        <end position="309"/>
    </location>
</feature>
<sequence>MMISNVCARTATTTSRGYALRGVPVVSAAAHSNGSSLVLGTRAIARLSPLGPRPVSSATPEPSSFPFQSQRTSGRKQKRLNRQRLRRIRALAVTENGERKSASEVDSDDDDDDDEVDDRTWRTILFPPVHDNGDGDIPREESMPWSKSPQEFFGRFRRTWVAYRGTWDGFFSHVARSTQDESALVEAPGPQKTPQERAKEVSDNVQQNLEFSREKGQNLKTFVQEQTGIHTMDDFKALTKEFLTVATLMVGEFMREYRKGRDEEVEKMNTEYFQDLDEEENEEKKDDGEEASKTRKRRRPKRRIPGLLS</sequence>
<keyword evidence="3" id="KW-1185">Reference proteome</keyword>
<gene>
    <name evidence="2" type="ORF">SEMRO_390_G133010.1</name>
</gene>